<dbReference type="PROSITE" id="PS51257">
    <property type="entry name" value="PROKAR_LIPOPROTEIN"/>
    <property type="match status" value="1"/>
</dbReference>
<organism evidence="8 9">
    <name type="scientific">Saccharopolyspora cebuensis</name>
    <dbReference type="NCBI Taxonomy" id="418759"/>
    <lineage>
        <taxon>Bacteria</taxon>
        <taxon>Bacillati</taxon>
        <taxon>Actinomycetota</taxon>
        <taxon>Actinomycetes</taxon>
        <taxon>Pseudonocardiales</taxon>
        <taxon>Pseudonocardiaceae</taxon>
        <taxon>Saccharopolyspora</taxon>
    </lineage>
</organism>
<keyword evidence="3" id="KW-0735">Signal-anchor</keyword>
<gene>
    <name evidence="8" type="ORF">AB8O55_25040</name>
</gene>
<dbReference type="RefSeq" id="WP_345357273.1">
    <property type="nucleotide sequence ID" value="NZ_BAABII010000003.1"/>
</dbReference>
<dbReference type="PROSITE" id="PS00194">
    <property type="entry name" value="THIOREDOXIN_1"/>
    <property type="match status" value="1"/>
</dbReference>
<dbReference type="InterPro" id="IPR036249">
    <property type="entry name" value="Thioredoxin-like_sf"/>
</dbReference>
<evidence type="ECO:0000256" key="5">
    <source>
        <dbReference type="ARBA" id="ARBA00023284"/>
    </source>
</evidence>
<name>A0ABV4CSA9_9PSEU</name>
<keyword evidence="6" id="KW-0732">Signal</keyword>
<dbReference type="InterPro" id="IPR050553">
    <property type="entry name" value="Thioredoxin_ResA/DsbE_sf"/>
</dbReference>
<keyword evidence="9" id="KW-1185">Reference proteome</keyword>
<sequence>MKKLLTRIGMAVAVLALVGGCAGAGGSEPPGGEFTFVSPGGQTRLFYEPEERGKVTGLSGESLLQEGKQISLNDFKGEVVVLNIWGSWCGPCRAEADDLQAVQDKTADQGVQLLGINVRDSRSAAADFHRDRGLTYPSLFDPSGRSLLALKQFPRSTVPATIVLDRQHRVAAIFLTELLESELLPEVQKVAAEPTPTA</sequence>
<evidence type="ECO:0000313" key="8">
    <source>
        <dbReference type="EMBL" id="MEY8042686.1"/>
    </source>
</evidence>
<keyword evidence="3" id="KW-0812">Transmembrane</keyword>
<dbReference type="Proteomes" id="UP001564626">
    <property type="component" value="Unassembled WGS sequence"/>
</dbReference>
<accession>A0ABV4CSA9</accession>
<keyword evidence="4" id="KW-1015">Disulfide bond</keyword>
<reference evidence="8 9" key="1">
    <citation type="submission" date="2024-08" db="EMBL/GenBank/DDBJ databases">
        <title>Genome mining of Saccharopolyspora cebuensis PGLac3 from Nigerian medicinal plant.</title>
        <authorList>
            <person name="Ezeobiora C.E."/>
            <person name="Igbokwe N.H."/>
            <person name="Amin D.H."/>
            <person name="Mendie U.E."/>
        </authorList>
    </citation>
    <scope>NUCLEOTIDE SEQUENCE [LARGE SCALE GENOMIC DNA]</scope>
    <source>
        <strain evidence="8 9">PGLac3</strain>
    </source>
</reference>
<evidence type="ECO:0000256" key="3">
    <source>
        <dbReference type="ARBA" id="ARBA00022968"/>
    </source>
</evidence>
<feature type="chain" id="PRO_5047183600" evidence="6">
    <location>
        <begin position="25"/>
        <end position="198"/>
    </location>
</feature>
<dbReference type="SUPFAM" id="SSF52833">
    <property type="entry name" value="Thioredoxin-like"/>
    <property type="match status" value="1"/>
</dbReference>
<evidence type="ECO:0000256" key="2">
    <source>
        <dbReference type="ARBA" id="ARBA00022748"/>
    </source>
</evidence>
<dbReference type="InterPro" id="IPR013766">
    <property type="entry name" value="Thioredoxin_domain"/>
</dbReference>
<dbReference type="PROSITE" id="PS51352">
    <property type="entry name" value="THIOREDOXIN_2"/>
    <property type="match status" value="1"/>
</dbReference>
<dbReference type="EMBL" id="JBGEHV010000063">
    <property type="protein sequence ID" value="MEY8042686.1"/>
    <property type="molecule type" value="Genomic_DNA"/>
</dbReference>
<dbReference type="Gene3D" id="3.40.30.10">
    <property type="entry name" value="Glutaredoxin"/>
    <property type="match status" value="1"/>
</dbReference>
<comment type="caution">
    <text evidence="8">The sequence shown here is derived from an EMBL/GenBank/DDBJ whole genome shotgun (WGS) entry which is preliminary data.</text>
</comment>
<dbReference type="InterPro" id="IPR000866">
    <property type="entry name" value="AhpC/TSA"/>
</dbReference>
<dbReference type="PANTHER" id="PTHR42852">
    <property type="entry name" value="THIOL:DISULFIDE INTERCHANGE PROTEIN DSBE"/>
    <property type="match status" value="1"/>
</dbReference>
<evidence type="ECO:0000256" key="1">
    <source>
        <dbReference type="ARBA" id="ARBA00004196"/>
    </source>
</evidence>
<evidence type="ECO:0000259" key="7">
    <source>
        <dbReference type="PROSITE" id="PS51352"/>
    </source>
</evidence>
<dbReference type="PANTHER" id="PTHR42852:SF6">
    <property type="entry name" value="THIOL:DISULFIDE INTERCHANGE PROTEIN DSBE"/>
    <property type="match status" value="1"/>
</dbReference>
<comment type="subcellular location">
    <subcellularLocation>
        <location evidence="1">Cell envelope</location>
    </subcellularLocation>
</comment>
<keyword evidence="2" id="KW-0201">Cytochrome c-type biogenesis</keyword>
<evidence type="ECO:0000256" key="4">
    <source>
        <dbReference type="ARBA" id="ARBA00023157"/>
    </source>
</evidence>
<feature type="domain" description="Thioredoxin" evidence="7">
    <location>
        <begin position="37"/>
        <end position="192"/>
    </location>
</feature>
<proteinExistence type="predicted"/>
<dbReference type="Pfam" id="PF00578">
    <property type="entry name" value="AhpC-TSA"/>
    <property type="match status" value="1"/>
</dbReference>
<evidence type="ECO:0000256" key="6">
    <source>
        <dbReference type="SAM" id="SignalP"/>
    </source>
</evidence>
<protein>
    <submittedName>
        <fullName evidence="8">TlpA disulfide reductase family protein</fullName>
    </submittedName>
</protein>
<evidence type="ECO:0000313" key="9">
    <source>
        <dbReference type="Proteomes" id="UP001564626"/>
    </source>
</evidence>
<dbReference type="InterPro" id="IPR017937">
    <property type="entry name" value="Thioredoxin_CS"/>
</dbReference>
<dbReference type="CDD" id="cd02966">
    <property type="entry name" value="TlpA_like_family"/>
    <property type="match status" value="1"/>
</dbReference>
<keyword evidence="5" id="KW-0676">Redox-active center</keyword>
<feature type="signal peptide" evidence="6">
    <location>
        <begin position="1"/>
        <end position="24"/>
    </location>
</feature>